<dbReference type="AlphaFoldDB" id="A0A3N6NRB1"/>
<dbReference type="EMBL" id="RCBY01000480">
    <property type="protein sequence ID" value="RQH18178.1"/>
    <property type="molecule type" value="Genomic_DNA"/>
</dbReference>
<organism evidence="1 2">
    <name type="scientific">Okeania hirsuta</name>
    <dbReference type="NCBI Taxonomy" id="1458930"/>
    <lineage>
        <taxon>Bacteria</taxon>
        <taxon>Bacillati</taxon>
        <taxon>Cyanobacteriota</taxon>
        <taxon>Cyanophyceae</taxon>
        <taxon>Oscillatoriophycideae</taxon>
        <taxon>Oscillatoriales</taxon>
        <taxon>Microcoleaceae</taxon>
        <taxon>Okeania</taxon>
    </lineage>
</organism>
<evidence type="ECO:0000313" key="1">
    <source>
        <dbReference type="EMBL" id="RQH18178.1"/>
    </source>
</evidence>
<name>A0A3N6NRB1_9CYAN</name>
<dbReference type="Proteomes" id="UP000269154">
    <property type="component" value="Unassembled WGS sequence"/>
</dbReference>
<comment type="caution">
    <text evidence="1">The sequence shown here is derived from an EMBL/GenBank/DDBJ whole genome shotgun (WGS) entry which is preliminary data.</text>
</comment>
<accession>A0A3N6NRB1</accession>
<protein>
    <submittedName>
        <fullName evidence="1">Uncharacterized protein</fullName>
    </submittedName>
</protein>
<gene>
    <name evidence="1" type="ORF">D5R40_33050</name>
</gene>
<sequence length="63" mass="7448">MCLSWIWAEGEIKPDYGRASRAEDAEYAGIRNMADLLFMDRRAPLQQLEWDKNLLGTLEHWCY</sequence>
<reference evidence="1 2" key="1">
    <citation type="journal article" date="2018" name="ACS Chem. Biol.">
        <title>Ketoreductase domain dysfunction expands chemodiversity: malyngamide biosynthesis in the cyanobacterium Okeania hirsuta.</title>
        <authorList>
            <person name="Moss N.A."/>
            <person name="Leao T."/>
            <person name="Rankin M."/>
            <person name="McCullough T.M."/>
            <person name="Qu P."/>
            <person name="Korobeynikov A."/>
            <person name="Smith J.L."/>
            <person name="Gerwick L."/>
            <person name="Gerwick W.H."/>
        </authorList>
    </citation>
    <scope>NUCLEOTIDE SEQUENCE [LARGE SCALE GENOMIC DNA]</scope>
    <source>
        <strain evidence="1 2">PAB10Feb10-1</strain>
    </source>
</reference>
<proteinExistence type="predicted"/>
<evidence type="ECO:0000313" key="2">
    <source>
        <dbReference type="Proteomes" id="UP000269154"/>
    </source>
</evidence>
<keyword evidence="2" id="KW-1185">Reference proteome</keyword>